<protein>
    <recommendedName>
        <fullName evidence="2">Macro domain-containing protein</fullName>
    </recommendedName>
</protein>
<dbReference type="Gene3D" id="3.40.220.10">
    <property type="entry name" value="Leucine Aminopeptidase, subunit E, domain 1"/>
    <property type="match status" value="1"/>
</dbReference>
<sequence>MEKYLVPRYVPRKHKMESEGEASNSKQTPKKRKHHKHKFGYQSQQADSQSGNSRSLSKLNEVQGDLFSCPVSDSLAHCISADARMGKGIAVLFKNKFGGVEEIKSQGQKPGGVAILKKGERFVYYLVTKEKSFHKPTYKTLQSSLEAMRDHCLTHNVIGLSMPKIGCGLDGLQWYRVSGIIHQVFQDTNINVTVYSL</sequence>
<dbReference type="InterPro" id="IPR002589">
    <property type="entry name" value="Macro_dom"/>
</dbReference>
<keyword evidence="4" id="KW-1185">Reference proteome</keyword>
<feature type="compositionally biased region" description="Polar residues" evidence="1">
    <location>
        <begin position="41"/>
        <end position="57"/>
    </location>
</feature>
<dbReference type="STRING" id="46731.A0A3M6TQI8"/>
<dbReference type="PROSITE" id="PS51154">
    <property type="entry name" value="MACRO"/>
    <property type="match status" value="1"/>
</dbReference>
<evidence type="ECO:0000259" key="2">
    <source>
        <dbReference type="PROSITE" id="PS51154"/>
    </source>
</evidence>
<dbReference type="AlphaFoldDB" id="A0A3M6TQI8"/>
<dbReference type="SUPFAM" id="SSF52949">
    <property type="entry name" value="Macro domain-like"/>
    <property type="match status" value="1"/>
</dbReference>
<feature type="compositionally biased region" description="Basic residues" evidence="1">
    <location>
        <begin position="28"/>
        <end position="39"/>
    </location>
</feature>
<reference evidence="3 4" key="1">
    <citation type="journal article" date="2018" name="Sci. Rep.">
        <title>Comparative analysis of the Pocillopora damicornis genome highlights role of immune system in coral evolution.</title>
        <authorList>
            <person name="Cunning R."/>
            <person name="Bay R.A."/>
            <person name="Gillette P."/>
            <person name="Baker A.C."/>
            <person name="Traylor-Knowles N."/>
        </authorList>
    </citation>
    <scope>NUCLEOTIDE SEQUENCE [LARGE SCALE GENOMIC DNA]</scope>
    <source>
        <strain evidence="3">RSMAS</strain>
        <tissue evidence="3">Whole animal</tissue>
    </source>
</reference>
<dbReference type="GO" id="GO:0140291">
    <property type="term" value="P:peptidyl-glutamate ADP-deribosylation"/>
    <property type="evidence" value="ECO:0007669"/>
    <property type="project" value="TreeGrafter"/>
</dbReference>
<evidence type="ECO:0000256" key="1">
    <source>
        <dbReference type="SAM" id="MobiDB-lite"/>
    </source>
</evidence>
<dbReference type="PANTHER" id="PTHR12521">
    <property type="entry name" value="PROTEIN C6ORF130"/>
    <property type="match status" value="1"/>
</dbReference>
<dbReference type="Proteomes" id="UP000275408">
    <property type="component" value="Unassembled WGS sequence"/>
</dbReference>
<organism evidence="3 4">
    <name type="scientific">Pocillopora damicornis</name>
    <name type="common">Cauliflower coral</name>
    <name type="synonym">Millepora damicornis</name>
    <dbReference type="NCBI Taxonomy" id="46731"/>
    <lineage>
        <taxon>Eukaryota</taxon>
        <taxon>Metazoa</taxon>
        <taxon>Cnidaria</taxon>
        <taxon>Anthozoa</taxon>
        <taxon>Hexacorallia</taxon>
        <taxon>Scleractinia</taxon>
        <taxon>Astrocoeniina</taxon>
        <taxon>Pocilloporidae</taxon>
        <taxon>Pocillopora</taxon>
    </lineage>
</organism>
<evidence type="ECO:0000313" key="4">
    <source>
        <dbReference type="Proteomes" id="UP000275408"/>
    </source>
</evidence>
<dbReference type="CDD" id="cd02901">
    <property type="entry name" value="Macro_Poa1p-like"/>
    <property type="match status" value="1"/>
</dbReference>
<name>A0A3M6TQI8_POCDA</name>
<feature type="domain" description="Macro" evidence="2">
    <location>
        <begin position="46"/>
        <end position="197"/>
    </location>
</feature>
<accession>A0A3M6TQI8</accession>
<dbReference type="EMBL" id="RCHS01003197">
    <property type="protein sequence ID" value="RMX43528.1"/>
    <property type="molecule type" value="Genomic_DNA"/>
</dbReference>
<dbReference type="PANTHER" id="PTHR12521:SF0">
    <property type="entry name" value="ADP-RIBOSE GLYCOHYDROLASE OARD1"/>
    <property type="match status" value="1"/>
</dbReference>
<gene>
    <name evidence="3" type="ORF">pdam_00001896</name>
</gene>
<evidence type="ECO:0000313" key="3">
    <source>
        <dbReference type="EMBL" id="RMX43528.1"/>
    </source>
</evidence>
<feature type="region of interest" description="Disordered" evidence="1">
    <location>
        <begin position="1"/>
        <end position="57"/>
    </location>
</feature>
<dbReference type="InterPro" id="IPR050892">
    <property type="entry name" value="ADP-ribose_metab_enzymes"/>
</dbReference>
<comment type="caution">
    <text evidence="3">The sequence shown here is derived from an EMBL/GenBank/DDBJ whole genome shotgun (WGS) entry which is preliminary data.</text>
</comment>
<dbReference type="InterPro" id="IPR043472">
    <property type="entry name" value="Macro_dom-like"/>
</dbReference>
<dbReference type="OrthoDB" id="2155246at2759"/>
<proteinExistence type="predicted"/>
<dbReference type="SMART" id="SM00506">
    <property type="entry name" value="A1pp"/>
    <property type="match status" value="1"/>
</dbReference>